<dbReference type="Gene3D" id="3.90.1070.10">
    <property type="match status" value="1"/>
</dbReference>
<dbReference type="InterPro" id="IPR013679">
    <property type="entry name" value="SPP_C"/>
</dbReference>
<keyword evidence="13" id="KW-1185">Reference proteome</keyword>
<evidence type="ECO:0000256" key="8">
    <source>
        <dbReference type="ARBA" id="ARBA00048036"/>
    </source>
</evidence>
<comment type="caution">
    <text evidence="12">The sequence shown here is derived from an EMBL/GenBank/DDBJ whole genome shotgun (WGS) entry which is preliminary data.</text>
</comment>
<dbReference type="SFLD" id="SFLDS00003">
    <property type="entry name" value="Haloacid_Dehalogenase"/>
    <property type="match status" value="1"/>
</dbReference>
<keyword evidence="6 9" id="KW-0378">Hydrolase</keyword>
<sequence>MDRLNGPARLMIVSDLDQTMVDHNDRENLSLLRFNALWEAEYRHDSLLVFSSGRSFISYEQLRERKPLLTPDITVMSVGTEIAYGESMVPDDDWKQSLDKNWNRDIVLEETSKFSELTPQSEQSQRPHKVSFFLKKDEAEKVIKALTERLEARGLDAKTIYSGGEALDVLPEGAGKGRALSYLLNKFKVDGKQPNNTLVCGDSGNDAELFSVPEVYGVMVSNAMEELLQWREENAKNNPKIILATERGAAGIIEAIGNFGLGSSISPRDRVDLSEFGSKTLRPDHEIVLFYLFYERWRHGEVEKNEQSFLKLKSICHSMAIFVHPSGVKRPLKHSIDDMVMLHGDKKEKQFSVLVDQVYSAEIALNTWLVKFYKWELCGEEKYCCLTTVLLSSKNEESDGLMWLHMHQTWLEGRGTKESSTWLL</sequence>
<evidence type="ECO:0000256" key="1">
    <source>
        <dbReference type="ARBA" id="ARBA00001946"/>
    </source>
</evidence>
<feature type="domain" description="Sucrose-phosphatase C-terminal" evidence="11">
    <location>
        <begin position="283"/>
        <end position="412"/>
    </location>
</feature>
<reference evidence="12" key="2">
    <citation type="submission" date="2023-05" db="EMBL/GenBank/DDBJ databases">
        <authorList>
            <person name="Schelkunov M.I."/>
        </authorList>
    </citation>
    <scope>NUCLEOTIDE SEQUENCE</scope>
    <source>
        <strain evidence="12">Hsosn_3</strain>
        <tissue evidence="12">Leaf</tissue>
    </source>
</reference>
<evidence type="ECO:0000256" key="7">
    <source>
        <dbReference type="ARBA" id="ARBA00022842"/>
    </source>
</evidence>
<comment type="pathway">
    <text evidence="3 9">Glycan biosynthesis; sucrose biosynthesis; sucrose from D-fructose 6-phosphate and UDP-alpha-D-glucose: step 2/2.</text>
</comment>
<dbReference type="InterPro" id="IPR036412">
    <property type="entry name" value="HAD-like_sf"/>
</dbReference>
<comment type="cofactor">
    <cofactor evidence="1 9">
        <name>Mg(2+)</name>
        <dbReference type="ChEBI" id="CHEBI:18420"/>
    </cofactor>
</comment>
<comment type="similarity">
    <text evidence="4 9">Belongs to the sucrose phosphatase family.</text>
</comment>
<evidence type="ECO:0000256" key="5">
    <source>
        <dbReference type="ARBA" id="ARBA00011738"/>
    </source>
</evidence>
<dbReference type="SFLD" id="SFLDG01141">
    <property type="entry name" value="C2.B.1:_Sucrose_Phosphatase_Li"/>
    <property type="match status" value="1"/>
</dbReference>
<dbReference type="EMBL" id="JAUIZM010000007">
    <property type="protein sequence ID" value="KAK1374160.1"/>
    <property type="molecule type" value="Genomic_DNA"/>
</dbReference>
<dbReference type="NCBIfam" id="TIGR01484">
    <property type="entry name" value="HAD-SF-IIB"/>
    <property type="match status" value="1"/>
</dbReference>
<gene>
    <name evidence="12" type="ORF">POM88_030353</name>
</gene>
<dbReference type="InterPro" id="IPR012847">
    <property type="entry name" value="Sucrose_phosphatase_pln/cyn"/>
</dbReference>
<dbReference type="AlphaFoldDB" id="A0AAD8MFP4"/>
<dbReference type="Pfam" id="PF08472">
    <property type="entry name" value="S6PP_C"/>
    <property type="match status" value="1"/>
</dbReference>
<accession>A0AAD8MFP4</accession>
<dbReference type="PANTHER" id="PTHR46521">
    <property type="entry name" value="SUCROSE-PHOSPHATASE 2-RELATED"/>
    <property type="match status" value="1"/>
</dbReference>
<keyword evidence="7 9" id="KW-0460">Magnesium</keyword>
<feature type="domain" description="Sucrose phosphatase-like" evidence="10">
    <location>
        <begin position="9"/>
        <end position="260"/>
    </location>
</feature>
<dbReference type="Pfam" id="PF05116">
    <property type="entry name" value="S6PP"/>
    <property type="match status" value="1"/>
</dbReference>
<dbReference type="SFLD" id="SFLDG01140">
    <property type="entry name" value="C2.B:_Phosphomannomutase_and_P"/>
    <property type="match status" value="1"/>
</dbReference>
<comment type="catalytic activity">
    <reaction evidence="8 9">
        <text>sucrose 6(F)-phosphate + H2O = sucrose + phosphate</text>
        <dbReference type="Rhea" id="RHEA:19289"/>
        <dbReference type="ChEBI" id="CHEBI:15377"/>
        <dbReference type="ChEBI" id="CHEBI:17992"/>
        <dbReference type="ChEBI" id="CHEBI:43474"/>
        <dbReference type="ChEBI" id="CHEBI:57723"/>
        <dbReference type="EC" id="3.1.3.24"/>
    </reaction>
</comment>
<dbReference type="InterPro" id="IPR023214">
    <property type="entry name" value="HAD_sf"/>
</dbReference>
<reference evidence="12" key="1">
    <citation type="submission" date="2023-02" db="EMBL/GenBank/DDBJ databases">
        <title>Genome of toxic invasive species Heracleum sosnowskyi carries increased number of genes despite the absence of recent whole-genome duplications.</title>
        <authorList>
            <person name="Schelkunov M."/>
            <person name="Shtratnikova V."/>
            <person name="Makarenko M."/>
            <person name="Klepikova A."/>
            <person name="Omelchenko D."/>
            <person name="Novikova G."/>
            <person name="Obukhova E."/>
            <person name="Bogdanov V."/>
            <person name="Penin A."/>
            <person name="Logacheva M."/>
        </authorList>
    </citation>
    <scope>NUCLEOTIDE SEQUENCE</scope>
    <source>
        <strain evidence="12">Hsosn_3</strain>
        <tissue evidence="12">Leaf</tissue>
    </source>
</reference>
<evidence type="ECO:0000256" key="2">
    <source>
        <dbReference type="ARBA" id="ARBA00003645"/>
    </source>
</evidence>
<evidence type="ECO:0000256" key="6">
    <source>
        <dbReference type="ARBA" id="ARBA00022801"/>
    </source>
</evidence>
<dbReference type="Gene3D" id="3.40.50.1000">
    <property type="entry name" value="HAD superfamily/HAD-like"/>
    <property type="match status" value="1"/>
</dbReference>
<dbReference type="PANTHER" id="PTHR46521:SF8">
    <property type="entry name" value="SUCROSE-PHOSPHATASE 3A-RELATED"/>
    <property type="match status" value="1"/>
</dbReference>
<name>A0AAD8MFP4_9APIA</name>
<evidence type="ECO:0000256" key="9">
    <source>
        <dbReference type="RuleBase" id="RU368007"/>
    </source>
</evidence>
<dbReference type="GO" id="GO:0000287">
    <property type="term" value="F:magnesium ion binding"/>
    <property type="evidence" value="ECO:0007669"/>
    <property type="project" value="UniProtKB-UniRule"/>
</dbReference>
<dbReference type="Gene3D" id="3.10.450.50">
    <property type="match status" value="1"/>
</dbReference>
<protein>
    <recommendedName>
        <fullName evidence="9">Sucrose-phosphatase</fullName>
        <ecNumber evidence="9">3.1.3.24</ecNumber>
    </recommendedName>
</protein>
<comment type="subunit">
    <text evidence="5 9">Homodimer.</text>
</comment>
<dbReference type="EC" id="3.1.3.24" evidence="9"/>
<evidence type="ECO:0000313" key="13">
    <source>
        <dbReference type="Proteomes" id="UP001237642"/>
    </source>
</evidence>
<dbReference type="NCBIfam" id="TIGR01485">
    <property type="entry name" value="SPP_plant-cyano"/>
    <property type="match status" value="1"/>
</dbReference>
<dbReference type="InterPro" id="IPR006379">
    <property type="entry name" value="HAD-SF_hydro_IIB"/>
</dbReference>
<organism evidence="12 13">
    <name type="scientific">Heracleum sosnowskyi</name>
    <dbReference type="NCBI Taxonomy" id="360622"/>
    <lineage>
        <taxon>Eukaryota</taxon>
        <taxon>Viridiplantae</taxon>
        <taxon>Streptophyta</taxon>
        <taxon>Embryophyta</taxon>
        <taxon>Tracheophyta</taxon>
        <taxon>Spermatophyta</taxon>
        <taxon>Magnoliopsida</taxon>
        <taxon>eudicotyledons</taxon>
        <taxon>Gunneridae</taxon>
        <taxon>Pentapetalae</taxon>
        <taxon>asterids</taxon>
        <taxon>campanulids</taxon>
        <taxon>Apiales</taxon>
        <taxon>Apiaceae</taxon>
        <taxon>Apioideae</taxon>
        <taxon>apioid superclade</taxon>
        <taxon>Tordylieae</taxon>
        <taxon>Tordyliinae</taxon>
        <taxon>Heracleum</taxon>
    </lineage>
</organism>
<dbReference type="InterPro" id="IPR006380">
    <property type="entry name" value="SPP-like_dom"/>
</dbReference>
<dbReference type="CDD" id="cd02605">
    <property type="entry name" value="HAD_SPP"/>
    <property type="match status" value="1"/>
</dbReference>
<dbReference type="SUPFAM" id="SSF56784">
    <property type="entry name" value="HAD-like"/>
    <property type="match status" value="1"/>
</dbReference>
<dbReference type="GO" id="GO:0050307">
    <property type="term" value="F:sucrose-phosphate phosphatase activity"/>
    <property type="evidence" value="ECO:0007669"/>
    <property type="project" value="UniProtKB-UniRule"/>
</dbReference>
<dbReference type="InterPro" id="IPR051518">
    <property type="entry name" value="Sucrose_Phosphatase"/>
</dbReference>
<dbReference type="Proteomes" id="UP001237642">
    <property type="component" value="Unassembled WGS sequence"/>
</dbReference>
<evidence type="ECO:0000259" key="10">
    <source>
        <dbReference type="Pfam" id="PF05116"/>
    </source>
</evidence>
<proteinExistence type="inferred from homology"/>
<evidence type="ECO:0000313" key="12">
    <source>
        <dbReference type="EMBL" id="KAK1374160.1"/>
    </source>
</evidence>
<dbReference type="GO" id="GO:0005986">
    <property type="term" value="P:sucrose biosynthetic process"/>
    <property type="evidence" value="ECO:0007669"/>
    <property type="project" value="UniProtKB-UniRule"/>
</dbReference>
<dbReference type="NCBIfam" id="TIGR01482">
    <property type="entry name" value="SPP-subfamily"/>
    <property type="match status" value="1"/>
</dbReference>
<evidence type="ECO:0000259" key="11">
    <source>
        <dbReference type="Pfam" id="PF08472"/>
    </source>
</evidence>
<dbReference type="SUPFAM" id="SSF54427">
    <property type="entry name" value="NTF2-like"/>
    <property type="match status" value="1"/>
</dbReference>
<evidence type="ECO:0000256" key="4">
    <source>
        <dbReference type="ARBA" id="ARBA00007211"/>
    </source>
</evidence>
<evidence type="ECO:0000256" key="3">
    <source>
        <dbReference type="ARBA" id="ARBA00005070"/>
    </source>
</evidence>
<dbReference type="InterPro" id="IPR032710">
    <property type="entry name" value="NTF2-like_dom_sf"/>
</dbReference>
<comment type="function">
    <text evidence="2 9">Catalyzes the final step of sucrose synthesis.</text>
</comment>